<dbReference type="PANTHER" id="PTHR44375">
    <property type="entry name" value="BETA-KETOACYL-ACP REDUCTASE-LIKE PROTEIN-RELATED"/>
    <property type="match status" value="1"/>
</dbReference>
<proteinExistence type="predicted"/>
<gene>
    <name evidence="1" type="ORF">F3Y22_tig00110159pilonHSYRG00036</name>
</gene>
<dbReference type="Gene3D" id="3.40.50.720">
    <property type="entry name" value="NAD(P)-binding Rossmann-like Domain"/>
    <property type="match status" value="2"/>
</dbReference>
<accession>A0A6A3BI23</accession>
<evidence type="ECO:0000313" key="1">
    <source>
        <dbReference type="EMBL" id="KAE8715865.1"/>
    </source>
</evidence>
<dbReference type="PANTHER" id="PTHR44375:SF6">
    <property type="entry name" value="F28J7.36 PROTEIN"/>
    <property type="match status" value="1"/>
</dbReference>
<dbReference type="AlphaFoldDB" id="A0A6A3BI23"/>
<comment type="caution">
    <text evidence="1">The sequence shown here is derived from an EMBL/GenBank/DDBJ whole genome shotgun (WGS) entry which is preliminary data.</text>
</comment>
<dbReference type="InterPro" id="IPR036291">
    <property type="entry name" value="NAD(P)-bd_dom_sf"/>
</dbReference>
<organism evidence="1 2">
    <name type="scientific">Hibiscus syriacus</name>
    <name type="common">Rose of Sharon</name>
    <dbReference type="NCBI Taxonomy" id="106335"/>
    <lineage>
        <taxon>Eukaryota</taxon>
        <taxon>Viridiplantae</taxon>
        <taxon>Streptophyta</taxon>
        <taxon>Embryophyta</taxon>
        <taxon>Tracheophyta</taxon>
        <taxon>Spermatophyta</taxon>
        <taxon>Magnoliopsida</taxon>
        <taxon>eudicotyledons</taxon>
        <taxon>Gunneridae</taxon>
        <taxon>Pentapetalae</taxon>
        <taxon>rosids</taxon>
        <taxon>malvids</taxon>
        <taxon>Malvales</taxon>
        <taxon>Malvaceae</taxon>
        <taxon>Malvoideae</taxon>
        <taxon>Hibiscus</taxon>
    </lineage>
</organism>
<dbReference type="SUPFAM" id="SSF51735">
    <property type="entry name" value="NAD(P)-binding Rossmann-fold domains"/>
    <property type="match status" value="1"/>
</dbReference>
<keyword evidence="2" id="KW-1185">Reference proteome</keyword>
<name>A0A6A3BI23_HIBSY</name>
<reference evidence="1" key="1">
    <citation type="submission" date="2019-09" db="EMBL/GenBank/DDBJ databases">
        <title>Draft genome information of white flower Hibiscus syriacus.</title>
        <authorList>
            <person name="Kim Y.-M."/>
        </authorList>
    </citation>
    <scope>NUCLEOTIDE SEQUENCE [LARGE SCALE GENOMIC DNA]</scope>
    <source>
        <strain evidence="1">YM2019G1</strain>
    </source>
</reference>
<protein>
    <submittedName>
        <fullName evidence="1">CONSTANS interacting protein 6</fullName>
    </submittedName>
</protein>
<sequence>MENQSKKVLLASNGDEVSVNIALHLAKRGCRLVLMGNESCLRSARKKITNPTKNMVPVEVVGLDMEEEREEAFDEAVDKAWKAFGFVDIFVNYYAYEECGSVNQAVPSSSCLRSSVPKEDSIKDCISFGDWETQDQVDEFPPWVGKETAEKLVERAAPLQRWLDVEKDLASTVIYLISDGSLYMSGTTIFVDGAQSMARPRMRSYM</sequence>
<dbReference type="Proteomes" id="UP000436088">
    <property type="component" value="Unassembled WGS sequence"/>
</dbReference>
<dbReference type="EMBL" id="VEPZ02000856">
    <property type="protein sequence ID" value="KAE8715865.1"/>
    <property type="molecule type" value="Genomic_DNA"/>
</dbReference>
<evidence type="ECO:0000313" key="2">
    <source>
        <dbReference type="Proteomes" id="UP000436088"/>
    </source>
</evidence>